<keyword evidence="4" id="KW-1185">Reference proteome</keyword>
<dbReference type="Proteomes" id="UP000191901">
    <property type="component" value="Chromosome"/>
</dbReference>
<dbReference type="STRING" id="1641165.XM38_16505"/>
<accession>A0A1Z3HKV3</accession>
<protein>
    <recommendedName>
        <fullName evidence="5">Transporter</fullName>
    </recommendedName>
</protein>
<keyword evidence="2" id="KW-0732">Signal</keyword>
<sequence length="449" mass="48738">MTIKFTRLLGWAMGTAAFSMAPLSSTVYASSPATAKDDGSSSMAAALMLGDETLNLGESATSWSQSHTDNARGLQPTLQLDEDRPQASLPITTAAMEPAISIPTVEFSQESVPLSPVDAPTEFPLADTPALSPLDEGIYWSPARPDSHAPIGVMGDHTHGQGEFMVSYRYMYMDMDGNRSGRDSLTPDEVLQQFPITPTRMTMQMHMLGAMYAPSDTLTLMAMVPYIVKEMDHVTRMGTRFTTNSEGFGDIKLSGLYTVLDQTRQRIHLNVGVSFPTGSIEERDATPMGPDQILPYPMQIGSGTVDLLPGITYLGQAGDWSWGAQAIGTLRIGRNANDYRLGNQLALTTWGAYRWSDWFSTSLRLGGRTWGNIDGQDSRLNPNLIPTANPSIRGGSQLDLGLGLNFYVPEGGWSGTRLAVEFNLPVYRNLSGPQLETDFSVIAGVQASF</sequence>
<feature type="signal peptide" evidence="2">
    <location>
        <begin position="1"/>
        <end position="29"/>
    </location>
</feature>
<dbReference type="KEGG" id="hhg:XM38_018760"/>
<dbReference type="RefSeq" id="WP_225889254.1">
    <property type="nucleotide sequence ID" value="NZ_CP021983.2"/>
</dbReference>
<proteinExistence type="predicted"/>
<dbReference type="AlphaFoldDB" id="A0A1Z3HKV3"/>
<dbReference type="EMBL" id="CP021983">
    <property type="protein sequence ID" value="ASC70928.1"/>
    <property type="molecule type" value="Genomic_DNA"/>
</dbReference>
<evidence type="ECO:0000313" key="3">
    <source>
        <dbReference type="EMBL" id="ASC70928.1"/>
    </source>
</evidence>
<organism evidence="3 4">
    <name type="scientific">Halomicronema hongdechloris C2206</name>
    <dbReference type="NCBI Taxonomy" id="1641165"/>
    <lineage>
        <taxon>Bacteria</taxon>
        <taxon>Bacillati</taxon>
        <taxon>Cyanobacteriota</taxon>
        <taxon>Cyanophyceae</taxon>
        <taxon>Nodosilineales</taxon>
        <taxon>Nodosilineaceae</taxon>
        <taxon>Halomicronema</taxon>
    </lineage>
</organism>
<evidence type="ECO:0000313" key="4">
    <source>
        <dbReference type="Proteomes" id="UP000191901"/>
    </source>
</evidence>
<name>A0A1Z3HKV3_9CYAN</name>
<evidence type="ECO:0000256" key="1">
    <source>
        <dbReference type="SAM" id="MobiDB-lite"/>
    </source>
</evidence>
<evidence type="ECO:0000256" key="2">
    <source>
        <dbReference type="SAM" id="SignalP"/>
    </source>
</evidence>
<feature type="region of interest" description="Disordered" evidence="1">
    <location>
        <begin position="60"/>
        <end position="83"/>
    </location>
</feature>
<reference evidence="3 4" key="1">
    <citation type="journal article" date="2016" name="Biochim. Biophys. Acta">
        <title>Characterization of red-shifted phycobilisomes isolated from the chlorophyll f-containing cyanobacterium Halomicronema hongdechloris.</title>
        <authorList>
            <person name="Li Y."/>
            <person name="Lin Y."/>
            <person name="Garvey C.J."/>
            <person name="Birch D."/>
            <person name="Corkery R.W."/>
            <person name="Loughlin P.C."/>
            <person name="Scheer H."/>
            <person name="Willows R.D."/>
            <person name="Chen M."/>
        </authorList>
    </citation>
    <scope>NUCLEOTIDE SEQUENCE [LARGE SCALE GENOMIC DNA]</scope>
    <source>
        <strain evidence="3 4">C2206</strain>
    </source>
</reference>
<gene>
    <name evidence="3" type="ORF">XM38_018760</name>
</gene>
<evidence type="ECO:0008006" key="5">
    <source>
        <dbReference type="Google" id="ProtNLM"/>
    </source>
</evidence>
<feature type="chain" id="PRO_5013097060" description="Transporter" evidence="2">
    <location>
        <begin position="30"/>
        <end position="449"/>
    </location>
</feature>